<accession>A0A0F9HZ71</accession>
<protein>
    <submittedName>
        <fullName evidence="1">Uncharacterized protein</fullName>
    </submittedName>
</protein>
<comment type="caution">
    <text evidence="1">The sequence shown here is derived from an EMBL/GenBank/DDBJ whole genome shotgun (WGS) entry which is preliminary data.</text>
</comment>
<sequence>MMEKNTLKIENINITIHLENEMNKAPRTITIRRKGEIIMLIEIDILGIVSHHLY</sequence>
<dbReference type="AlphaFoldDB" id="A0A0F9HZ71"/>
<evidence type="ECO:0000313" key="1">
    <source>
        <dbReference type="EMBL" id="KKM20756.1"/>
    </source>
</evidence>
<organism evidence="1">
    <name type="scientific">marine sediment metagenome</name>
    <dbReference type="NCBI Taxonomy" id="412755"/>
    <lineage>
        <taxon>unclassified sequences</taxon>
        <taxon>metagenomes</taxon>
        <taxon>ecological metagenomes</taxon>
    </lineage>
</organism>
<gene>
    <name evidence="1" type="ORF">LCGC14_1642290</name>
</gene>
<dbReference type="EMBL" id="LAZR01013702">
    <property type="protein sequence ID" value="KKM20756.1"/>
    <property type="molecule type" value="Genomic_DNA"/>
</dbReference>
<reference evidence="1" key="1">
    <citation type="journal article" date="2015" name="Nature">
        <title>Complex archaea that bridge the gap between prokaryotes and eukaryotes.</title>
        <authorList>
            <person name="Spang A."/>
            <person name="Saw J.H."/>
            <person name="Jorgensen S.L."/>
            <person name="Zaremba-Niedzwiedzka K."/>
            <person name="Martijn J."/>
            <person name="Lind A.E."/>
            <person name="van Eijk R."/>
            <person name="Schleper C."/>
            <person name="Guy L."/>
            <person name="Ettema T.J."/>
        </authorList>
    </citation>
    <scope>NUCLEOTIDE SEQUENCE</scope>
</reference>
<proteinExistence type="predicted"/>
<name>A0A0F9HZ71_9ZZZZ</name>